<accession>A0A1T4UEW1</accession>
<dbReference type="RefSeq" id="WP_170915147.1">
    <property type="nucleotide sequence ID" value="NZ_FUXU01000014.1"/>
</dbReference>
<dbReference type="InterPro" id="IPR010270">
    <property type="entry name" value="Phage_P2_GpM"/>
</dbReference>
<dbReference type="Pfam" id="PF05944">
    <property type="entry name" value="Phage_term_smal"/>
    <property type="match status" value="1"/>
</dbReference>
<dbReference type="Proteomes" id="UP000190162">
    <property type="component" value="Unassembled WGS sequence"/>
</dbReference>
<dbReference type="GO" id="GO:0004519">
    <property type="term" value="F:endonuclease activity"/>
    <property type="evidence" value="ECO:0007669"/>
    <property type="project" value="InterPro"/>
</dbReference>
<keyword evidence="2" id="KW-1185">Reference proteome</keyword>
<evidence type="ECO:0000313" key="1">
    <source>
        <dbReference type="EMBL" id="SKA51213.1"/>
    </source>
</evidence>
<proteinExistence type="predicted"/>
<dbReference type="GO" id="GO:0003677">
    <property type="term" value="F:DNA binding"/>
    <property type="evidence" value="ECO:0007669"/>
    <property type="project" value="InterPro"/>
</dbReference>
<dbReference type="AlphaFoldDB" id="A0A1T4UEW1"/>
<evidence type="ECO:0000313" key="2">
    <source>
        <dbReference type="Proteomes" id="UP000190162"/>
    </source>
</evidence>
<organism evidence="1 2">
    <name type="scientific">Enterovibrio nigricans DSM 22720</name>
    <dbReference type="NCBI Taxonomy" id="1121868"/>
    <lineage>
        <taxon>Bacteria</taxon>
        <taxon>Pseudomonadati</taxon>
        <taxon>Pseudomonadota</taxon>
        <taxon>Gammaproteobacteria</taxon>
        <taxon>Vibrionales</taxon>
        <taxon>Vibrionaceae</taxon>
        <taxon>Enterovibrio</taxon>
    </lineage>
</organism>
<gene>
    <name evidence="1" type="ORF">SAMN02745132_01575</name>
</gene>
<reference evidence="2" key="1">
    <citation type="submission" date="2017-02" db="EMBL/GenBank/DDBJ databases">
        <authorList>
            <person name="Varghese N."/>
            <person name="Submissions S."/>
        </authorList>
    </citation>
    <scope>NUCLEOTIDE SEQUENCE [LARGE SCALE GENOMIC DNA]</scope>
    <source>
        <strain evidence="2">DSM 22720</strain>
    </source>
</reference>
<protein>
    <submittedName>
        <fullName evidence="1">Phage small terminase subunit</fullName>
    </submittedName>
</protein>
<sequence>MARRLSPGMRSNLKWERASHNSAGEPPPVIAAATTGSLELQLMELENDRAVLKGLNAISDKIEHKRSVLIPKYRPQVEAWLESGVAEENPIFSEMVIWFYDTGDMETFMAWVLKAIELALPTPERFKRDWQTFCADSVFDWADAQVKEGNAIDPYFTQVMERIHEGEWRVFERVSAKLYKLGGQYLLRDELGNVNVPSVGSVETLEKALAMLTKANDLHSKIGVGDLIKNRIPARIRALREGTNL</sequence>
<name>A0A1T4UEW1_9GAMM</name>
<dbReference type="EMBL" id="FUXU01000014">
    <property type="protein sequence ID" value="SKA51213.1"/>
    <property type="molecule type" value="Genomic_DNA"/>
</dbReference>